<reference evidence="2 3" key="1">
    <citation type="journal article" date="2019" name="Nat. Ecol. Evol.">
        <title>Megaphylogeny resolves global patterns of mushroom evolution.</title>
        <authorList>
            <person name="Varga T."/>
            <person name="Krizsan K."/>
            <person name="Foldi C."/>
            <person name="Dima B."/>
            <person name="Sanchez-Garcia M."/>
            <person name="Sanchez-Ramirez S."/>
            <person name="Szollosi G.J."/>
            <person name="Szarkandi J.G."/>
            <person name="Papp V."/>
            <person name="Albert L."/>
            <person name="Andreopoulos W."/>
            <person name="Angelini C."/>
            <person name="Antonin V."/>
            <person name="Barry K.W."/>
            <person name="Bougher N.L."/>
            <person name="Buchanan P."/>
            <person name="Buyck B."/>
            <person name="Bense V."/>
            <person name="Catcheside P."/>
            <person name="Chovatia M."/>
            <person name="Cooper J."/>
            <person name="Damon W."/>
            <person name="Desjardin D."/>
            <person name="Finy P."/>
            <person name="Geml J."/>
            <person name="Haridas S."/>
            <person name="Hughes K."/>
            <person name="Justo A."/>
            <person name="Karasinski D."/>
            <person name="Kautmanova I."/>
            <person name="Kiss B."/>
            <person name="Kocsube S."/>
            <person name="Kotiranta H."/>
            <person name="LaButti K.M."/>
            <person name="Lechner B.E."/>
            <person name="Liimatainen K."/>
            <person name="Lipzen A."/>
            <person name="Lukacs Z."/>
            <person name="Mihaltcheva S."/>
            <person name="Morgado L.N."/>
            <person name="Niskanen T."/>
            <person name="Noordeloos M.E."/>
            <person name="Ohm R.A."/>
            <person name="Ortiz-Santana B."/>
            <person name="Ovrebo C."/>
            <person name="Racz N."/>
            <person name="Riley R."/>
            <person name="Savchenko A."/>
            <person name="Shiryaev A."/>
            <person name="Soop K."/>
            <person name="Spirin V."/>
            <person name="Szebenyi C."/>
            <person name="Tomsovsky M."/>
            <person name="Tulloss R.E."/>
            <person name="Uehling J."/>
            <person name="Grigoriev I.V."/>
            <person name="Vagvolgyi C."/>
            <person name="Papp T."/>
            <person name="Martin F.M."/>
            <person name="Miettinen O."/>
            <person name="Hibbett D.S."/>
            <person name="Nagy L.G."/>
        </authorList>
    </citation>
    <scope>NUCLEOTIDE SEQUENCE [LARGE SCALE GENOMIC DNA]</scope>
    <source>
        <strain evidence="2 3">HHB13444</strain>
    </source>
</reference>
<dbReference type="InterPro" id="IPR027796">
    <property type="entry name" value="OTT_1508_deam-like"/>
</dbReference>
<dbReference type="EMBL" id="ML211593">
    <property type="protein sequence ID" value="TFK81516.1"/>
    <property type="molecule type" value="Genomic_DNA"/>
</dbReference>
<evidence type="ECO:0000313" key="3">
    <source>
        <dbReference type="Proteomes" id="UP000308197"/>
    </source>
</evidence>
<dbReference type="Proteomes" id="UP000308197">
    <property type="component" value="Unassembled WGS sequence"/>
</dbReference>
<dbReference type="InParanoid" id="A0A5C3NVL4"/>
<gene>
    <name evidence="2" type="ORF">K466DRAFT_667066</name>
</gene>
<sequence>MDKTPPPPPNDSELHALFGSDSDVRRDITLLSYLLSQVQYEKDFFGKSKAADKSDSNMLEAWSHLAFMLTTGDTNDPAVTGQVESDAITAAVVTRNVSHRSSHASQTSQFLVSKLEAQKTGKQLLNEYFSTSMDVPYSEHAADVFAILKCLFAPVPNPAAVASKRTLALTIFIARRCQLKLRAHINQGTKLWLKHPLELSHSWYHGPVREKPVSKQFLLPAGVQDFLVSFNLHPEPVPPSKEGDLTYTVSQDTTVSWVDMLNESLKTMREMYRPSDQWDGDEAYALYKAIVILHYAAIRGVLEHLVTSELAAVLAANYSLGAQSSSKLGEAIMTLSRDPATASPSATASPPAAAYPPATASPPAGTFSSIAAPGLAMGEAKVEDQPEDGGNETGEDKRDNQDSHEGIETVPEDIPVTGEGAGAFMVRYLRTLCIPYAAARYNVLYGERMPSRNIRFEAYMLSSKPSIPSVTVDTVHEFAHRFFKRFAFPQVDSEDLTSVFKTLAKPLARGPLDVAEHAEATLMAFAYSSRCEGGTVHGTVPGPGTLSTVLSMFQAPRVPVGVSKKCCFCCYTLAALLKKHARLDFVLQGTHSVIYPWVPPDGIPVGVLIDLRLALVRVLYDTIAEAVKTVRPLQTLLPVSIKKSPRVN</sequence>
<feature type="region of interest" description="Disordered" evidence="1">
    <location>
        <begin position="379"/>
        <end position="415"/>
    </location>
</feature>
<feature type="compositionally biased region" description="Basic and acidic residues" evidence="1">
    <location>
        <begin position="394"/>
        <end position="407"/>
    </location>
</feature>
<protein>
    <submittedName>
        <fullName evidence="2">Uncharacterized protein</fullName>
    </submittedName>
</protein>
<proteinExistence type="predicted"/>
<dbReference type="AlphaFoldDB" id="A0A5C3NVL4"/>
<feature type="region of interest" description="Disordered" evidence="1">
    <location>
        <begin position="340"/>
        <end position="360"/>
    </location>
</feature>
<organism evidence="2 3">
    <name type="scientific">Polyporus arcularius HHB13444</name>
    <dbReference type="NCBI Taxonomy" id="1314778"/>
    <lineage>
        <taxon>Eukaryota</taxon>
        <taxon>Fungi</taxon>
        <taxon>Dikarya</taxon>
        <taxon>Basidiomycota</taxon>
        <taxon>Agaricomycotina</taxon>
        <taxon>Agaricomycetes</taxon>
        <taxon>Polyporales</taxon>
        <taxon>Polyporaceae</taxon>
        <taxon>Polyporus</taxon>
    </lineage>
</organism>
<name>A0A5C3NVL4_9APHY</name>
<dbReference type="STRING" id="1314778.A0A5C3NVL4"/>
<keyword evidence="3" id="KW-1185">Reference proteome</keyword>
<evidence type="ECO:0000313" key="2">
    <source>
        <dbReference type="EMBL" id="TFK81516.1"/>
    </source>
</evidence>
<evidence type="ECO:0000256" key="1">
    <source>
        <dbReference type="SAM" id="MobiDB-lite"/>
    </source>
</evidence>
<accession>A0A5C3NVL4</accession>
<dbReference type="Pfam" id="PF14441">
    <property type="entry name" value="OTT_1508_deam"/>
    <property type="match status" value="1"/>
</dbReference>